<dbReference type="RefSeq" id="WP_085172524.1">
    <property type="nucleotide sequence ID" value="NZ_LQPC01000019.1"/>
</dbReference>
<accession>A0A1X1WW46</accession>
<feature type="compositionally biased region" description="Basic and acidic residues" evidence="1">
    <location>
        <begin position="533"/>
        <end position="545"/>
    </location>
</feature>
<evidence type="ECO:0000256" key="1">
    <source>
        <dbReference type="SAM" id="MobiDB-lite"/>
    </source>
</evidence>
<evidence type="ECO:0000313" key="3">
    <source>
        <dbReference type="EMBL" id="ORV90866.1"/>
    </source>
</evidence>
<sequence>MFDRSLPEPAGLAAASDVVLAEAISGWAAVSAAAEARKLAAIAEVYRRACTGELRARDAIDDTEAAAAVVSCALTVSAGKAVGLVGLACTLRDRLPKVGARFLAGEISGAMVATIAWRTFLVAESALPDIDREIAERAPAWGTLSQHGLDKAIDVWVDRHDPDAVRRTRVAMRGRYFAIGDRDDRSGGTVSVHGRVGVLDAATMHQRLVAMASYPCPRDPRTVDQRRADAVGAVFGSGSFFLACQCPDPECKAKIDDGRARNIVIHVIAEQNSLSADPDPEMHGEQPRPCATTPTRRRTPAPAADPRIEPVPAEAEAEPEPESPAEAEPGAAQSIAAEAESAEAAPRFKAALIPSFGSAIVPAPLLAELIIRGSRIRVVDPANLKGELGYRPSAALARFVRDRDLTCRFPGCNRPATHADIDHTRAWPAGATHPANIKAYCRTHHLIKTFVPGWKDRQHPDGTLTVTAPSGLQYTTKPLSTLLFRDWNITNPPAPPPPATATATPAPTLPGRHPKMPTRQNTRADNRAAYIATERRLNAQQREAEAGPTFTTPAPTPRPTSADPPHPGYQPPPTDWGDDPPPF</sequence>
<feature type="region of interest" description="Disordered" evidence="1">
    <location>
        <begin position="272"/>
        <end position="340"/>
    </location>
</feature>
<dbReference type="SMART" id="SM00507">
    <property type="entry name" value="HNHc"/>
    <property type="match status" value="1"/>
</dbReference>
<feature type="compositionally biased region" description="Acidic residues" evidence="1">
    <location>
        <begin position="315"/>
        <end position="325"/>
    </location>
</feature>
<dbReference type="InterPro" id="IPR003615">
    <property type="entry name" value="HNH_nuc"/>
</dbReference>
<evidence type="ECO:0000313" key="4">
    <source>
        <dbReference type="Proteomes" id="UP000193622"/>
    </source>
</evidence>
<gene>
    <name evidence="3" type="ORF">AWC12_04720</name>
</gene>
<feature type="domain" description="HNH nuclease" evidence="2">
    <location>
        <begin position="395"/>
        <end position="446"/>
    </location>
</feature>
<dbReference type="EMBL" id="LQPC01000019">
    <property type="protein sequence ID" value="ORV90866.1"/>
    <property type="molecule type" value="Genomic_DNA"/>
</dbReference>
<organism evidence="3 4">
    <name type="scientific">Mycolicibacterium iranicum</name>
    <name type="common">Mycobacterium iranicum</name>
    <dbReference type="NCBI Taxonomy" id="912594"/>
    <lineage>
        <taxon>Bacteria</taxon>
        <taxon>Bacillati</taxon>
        <taxon>Actinomycetota</taxon>
        <taxon>Actinomycetes</taxon>
        <taxon>Mycobacteriales</taxon>
        <taxon>Mycobacteriaceae</taxon>
        <taxon>Mycolicibacterium</taxon>
    </lineage>
</organism>
<feature type="region of interest" description="Disordered" evidence="1">
    <location>
        <begin position="489"/>
        <end position="583"/>
    </location>
</feature>
<evidence type="ECO:0000259" key="2">
    <source>
        <dbReference type="SMART" id="SM00507"/>
    </source>
</evidence>
<feature type="compositionally biased region" description="Low complexity" evidence="1">
    <location>
        <begin position="326"/>
        <end position="340"/>
    </location>
</feature>
<protein>
    <recommendedName>
        <fullName evidence="2">HNH nuclease domain-containing protein</fullName>
    </recommendedName>
</protein>
<feature type="compositionally biased region" description="Pro residues" evidence="1">
    <location>
        <begin position="554"/>
        <end position="583"/>
    </location>
</feature>
<dbReference type="Proteomes" id="UP000193622">
    <property type="component" value="Unassembled WGS sequence"/>
</dbReference>
<dbReference type="AlphaFoldDB" id="A0A1X1WW46"/>
<proteinExistence type="predicted"/>
<dbReference type="InterPro" id="IPR003870">
    <property type="entry name" value="DUF222"/>
</dbReference>
<feature type="compositionally biased region" description="Low complexity" evidence="1">
    <location>
        <begin position="287"/>
        <end position="314"/>
    </location>
</feature>
<name>A0A1X1WW46_MYCIR</name>
<comment type="caution">
    <text evidence="3">The sequence shown here is derived from an EMBL/GenBank/DDBJ whole genome shotgun (WGS) entry which is preliminary data.</text>
</comment>
<reference evidence="3 4" key="1">
    <citation type="submission" date="2016-01" db="EMBL/GenBank/DDBJ databases">
        <title>The new phylogeny of the genus Mycobacterium.</title>
        <authorList>
            <person name="Tarcisio F."/>
            <person name="Conor M."/>
            <person name="Antonella G."/>
            <person name="Elisabetta G."/>
            <person name="Giulia F.S."/>
            <person name="Sara T."/>
            <person name="Anna F."/>
            <person name="Clotilde B."/>
            <person name="Roberto B."/>
            <person name="Veronica D.S."/>
            <person name="Fabio R."/>
            <person name="Monica P."/>
            <person name="Olivier J."/>
            <person name="Enrico T."/>
            <person name="Nicola S."/>
        </authorList>
    </citation>
    <scope>NUCLEOTIDE SEQUENCE [LARGE SCALE GENOMIC DNA]</scope>
    <source>
        <strain evidence="3 4">DSM 45541</strain>
    </source>
</reference>
<dbReference type="Pfam" id="PF02720">
    <property type="entry name" value="DUF222"/>
    <property type="match status" value="1"/>
</dbReference>
<dbReference type="CDD" id="cd00085">
    <property type="entry name" value="HNHc"/>
    <property type="match status" value="1"/>
</dbReference>